<dbReference type="STRING" id="1263868.RESH_02720"/>
<proteinExistence type="predicted"/>
<evidence type="ECO:0000313" key="1">
    <source>
        <dbReference type="EMBL" id="EMI26827.1"/>
    </source>
</evidence>
<dbReference type="AlphaFoldDB" id="M5SGK4"/>
<dbReference type="PATRIC" id="fig|1263868.3.peg.2950"/>
<accession>M5SGK4</accession>
<dbReference type="EMBL" id="ANOF01000085">
    <property type="protein sequence ID" value="EMI26827.1"/>
    <property type="molecule type" value="Genomic_DNA"/>
</dbReference>
<sequence>MESSKRFFSVGQTRRRVPAVSSLQSLQTGNLASGDCPNGWLGMVLRDRREKRYNVGLAH</sequence>
<gene>
    <name evidence="1" type="ORF">RESH_02720</name>
</gene>
<dbReference type="Proteomes" id="UP000011996">
    <property type="component" value="Unassembled WGS sequence"/>
</dbReference>
<organism evidence="1">
    <name type="scientific">Rhodopirellula europaea SH398</name>
    <dbReference type="NCBI Taxonomy" id="1263868"/>
    <lineage>
        <taxon>Bacteria</taxon>
        <taxon>Pseudomonadati</taxon>
        <taxon>Planctomycetota</taxon>
        <taxon>Planctomycetia</taxon>
        <taxon>Pirellulales</taxon>
        <taxon>Pirellulaceae</taxon>
        <taxon>Rhodopirellula</taxon>
    </lineage>
</organism>
<protein>
    <submittedName>
        <fullName evidence="1">Uncharacterized protein</fullName>
    </submittedName>
</protein>
<reference evidence="1" key="1">
    <citation type="submission" date="2012-12" db="EMBL/GenBank/DDBJ databases">
        <title>Permanent draft genomes of Rhodopirellula europaea strain SH398 and 6C.</title>
        <authorList>
            <person name="Richter M."/>
            <person name="Richter-Heitmann T."/>
            <person name="Frank C."/>
            <person name="Harder J."/>
            <person name="Glockner F.O."/>
        </authorList>
    </citation>
    <scope>NUCLEOTIDE SEQUENCE</scope>
    <source>
        <strain evidence="1">SH398</strain>
    </source>
</reference>
<name>M5SGK4_9BACT</name>
<reference evidence="1" key="2">
    <citation type="journal article" date="2013" name="Mar. Genomics">
        <title>Expression of sulfatases in Rhodopirellula baltica and the diversity of sulfatases in the genus Rhodopirellula.</title>
        <authorList>
            <person name="Wegner C.E."/>
            <person name="Richter-Heitmann T."/>
            <person name="Klindworth A."/>
            <person name="Klockow C."/>
            <person name="Richter M."/>
            <person name="Achstetter T."/>
            <person name="Glockner F.O."/>
            <person name="Harder J."/>
        </authorList>
    </citation>
    <scope>NUCLEOTIDE SEQUENCE [LARGE SCALE GENOMIC DNA]</scope>
    <source>
        <strain evidence="1">SH398</strain>
    </source>
</reference>
<comment type="caution">
    <text evidence="1">The sequence shown here is derived from an EMBL/GenBank/DDBJ whole genome shotgun (WGS) entry which is preliminary data.</text>
</comment>